<dbReference type="Proteomes" id="UP000828048">
    <property type="component" value="Chromosome 4"/>
</dbReference>
<keyword evidence="2" id="KW-1185">Reference proteome</keyword>
<proteinExistence type="predicted"/>
<accession>A0ACB7Z8A6</accession>
<protein>
    <submittedName>
        <fullName evidence="1">Uncharacterized protein</fullName>
    </submittedName>
</protein>
<evidence type="ECO:0000313" key="2">
    <source>
        <dbReference type="Proteomes" id="UP000828048"/>
    </source>
</evidence>
<name>A0ACB7Z8A6_9ERIC</name>
<dbReference type="EMBL" id="CM037154">
    <property type="protein sequence ID" value="KAH7861825.1"/>
    <property type="molecule type" value="Genomic_DNA"/>
</dbReference>
<organism evidence="1 2">
    <name type="scientific">Vaccinium darrowii</name>
    <dbReference type="NCBI Taxonomy" id="229202"/>
    <lineage>
        <taxon>Eukaryota</taxon>
        <taxon>Viridiplantae</taxon>
        <taxon>Streptophyta</taxon>
        <taxon>Embryophyta</taxon>
        <taxon>Tracheophyta</taxon>
        <taxon>Spermatophyta</taxon>
        <taxon>Magnoliopsida</taxon>
        <taxon>eudicotyledons</taxon>
        <taxon>Gunneridae</taxon>
        <taxon>Pentapetalae</taxon>
        <taxon>asterids</taxon>
        <taxon>Ericales</taxon>
        <taxon>Ericaceae</taxon>
        <taxon>Vaccinioideae</taxon>
        <taxon>Vaccinieae</taxon>
        <taxon>Vaccinium</taxon>
    </lineage>
</organism>
<comment type="caution">
    <text evidence="1">The sequence shown here is derived from an EMBL/GenBank/DDBJ whole genome shotgun (WGS) entry which is preliminary data.</text>
</comment>
<evidence type="ECO:0000313" key="1">
    <source>
        <dbReference type="EMBL" id="KAH7861825.1"/>
    </source>
</evidence>
<reference evidence="1 2" key="1">
    <citation type="journal article" date="2021" name="Hortic Res">
        <title>High-quality reference genome and annotation aids understanding of berry development for evergreen blueberry (Vaccinium darrowii).</title>
        <authorList>
            <person name="Yu J."/>
            <person name="Hulse-Kemp A.M."/>
            <person name="Babiker E."/>
            <person name="Staton M."/>
        </authorList>
    </citation>
    <scope>NUCLEOTIDE SEQUENCE [LARGE SCALE GENOMIC DNA]</scope>
    <source>
        <strain evidence="2">cv. NJ 8807/NJ 8810</strain>
        <tissue evidence="1">Young leaf</tissue>
    </source>
</reference>
<gene>
    <name evidence="1" type="ORF">Vadar_031371</name>
</gene>
<sequence length="504" mass="56923">MDHSHIGAWNIRGLNDPLKQKEVLSFIRSQKLSLVGIVETKVRSENFDKTVRFCFPTQWASIHNGSNDRVSRIIVAWNALDVTVDIIFSSSQLVVVKVLSADQKLFYVSFVYGHNSVVDRRSLWIDMKTMALSIGNAPWIQLGDFNVVRNPTERLMGFDRGASDEFNACLDSVGMDDMPSKGFWFTWSNKRSGLGDNKSKLDRVLINAGWLDGFPESEAVFLAPGISDHCSCVVTIFPDTPKRSPFKFFHFWMKHGQFKELVASSWAEPVMGNSCKRLSTKLQRLKPVLRKFNTQFFSKIGQRVSQVREELSHVQALCYQTPHDSSLQELEKELHMKFISPSAAEESFKKQKSRVQWLALGDKNTRFFHQKLKTHCLRNKILSLENSHGVRLTDPKEVKEEILGYYVGLLGTPFAQRRDAYQILRLTVEQRLTAAMKEALTCVVSEAEIKSAMWSIKGDKAPGPDGLVRPGFVLLLEACPLLVVGFNRSVSPVLLGCMGLPSGF</sequence>